<sequence>MQLYGPSLRLMLQCTSPIVPGRVTTDERVALDILQSTTRSDGERYEIGLQWKSAGVELPCNRASAMKRFFANERRLVKDIYVARKYAETMQHYIRDGHKRIAQDDLGTKGRTW</sequence>
<dbReference type="EMBL" id="KL363390">
    <property type="protein sequence ID" value="KFD46151.1"/>
    <property type="molecule type" value="Genomic_DNA"/>
</dbReference>
<dbReference type="AlphaFoldDB" id="A0A085LMF5"/>
<evidence type="ECO:0000313" key="1">
    <source>
        <dbReference type="EMBL" id="KFD46151.1"/>
    </source>
</evidence>
<dbReference type="Proteomes" id="UP000030764">
    <property type="component" value="Unassembled WGS sequence"/>
</dbReference>
<keyword evidence="2" id="KW-1185">Reference proteome</keyword>
<accession>A0A085LMF5</accession>
<name>A0A085LMF5_9BILA</name>
<gene>
    <name evidence="1" type="ORF">M513_12959</name>
</gene>
<evidence type="ECO:0000313" key="2">
    <source>
        <dbReference type="Proteomes" id="UP000030764"/>
    </source>
</evidence>
<protein>
    <submittedName>
        <fullName evidence="1">Uncharacterized protein</fullName>
    </submittedName>
</protein>
<reference evidence="1 2" key="1">
    <citation type="journal article" date="2014" name="Nat. Genet.">
        <title>Genome and transcriptome of the porcine whipworm Trichuris suis.</title>
        <authorList>
            <person name="Jex A.R."/>
            <person name="Nejsum P."/>
            <person name="Schwarz E.M."/>
            <person name="Hu L."/>
            <person name="Young N.D."/>
            <person name="Hall R.S."/>
            <person name="Korhonen P.K."/>
            <person name="Liao S."/>
            <person name="Thamsborg S."/>
            <person name="Xia J."/>
            <person name="Xu P."/>
            <person name="Wang S."/>
            <person name="Scheerlinck J.P."/>
            <person name="Hofmann A."/>
            <person name="Sternberg P.W."/>
            <person name="Wang J."/>
            <person name="Gasser R.B."/>
        </authorList>
    </citation>
    <scope>NUCLEOTIDE SEQUENCE [LARGE SCALE GENOMIC DNA]</scope>
    <source>
        <strain evidence="1">DCEP-RM93M</strain>
    </source>
</reference>
<proteinExistence type="predicted"/>
<organism evidence="1 2">
    <name type="scientific">Trichuris suis</name>
    <name type="common">pig whipworm</name>
    <dbReference type="NCBI Taxonomy" id="68888"/>
    <lineage>
        <taxon>Eukaryota</taxon>
        <taxon>Metazoa</taxon>
        <taxon>Ecdysozoa</taxon>
        <taxon>Nematoda</taxon>
        <taxon>Enoplea</taxon>
        <taxon>Dorylaimia</taxon>
        <taxon>Trichinellida</taxon>
        <taxon>Trichuridae</taxon>
        <taxon>Trichuris</taxon>
    </lineage>
</organism>